<dbReference type="InterPro" id="IPR027417">
    <property type="entry name" value="P-loop_NTPase"/>
</dbReference>
<dbReference type="Proteomes" id="UP000324738">
    <property type="component" value="Unassembled WGS sequence"/>
</dbReference>
<dbReference type="PANTHER" id="PTHR33540">
    <property type="entry name" value="TRNA THREONYLCARBAMOYLADENOSINE BIOSYNTHESIS PROTEIN TSAE"/>
    <property type="match status" value="1"/>
</dbReference>
<evidence type="ECO:0000256" key="10">
    <source>
        <dbReference type="ARBA" id="ARBA00032441"/>
    </source>
</evidence>
<dbReference type="OrthoDB" id="9809275at2"/>
<reference evidence="12 13" key="1">
    <citation type="submission" date="2019-08" db="EMBL/GenBank/DDBJ databases">
        <title>Aureimonas fodiniaquatilis sp. nov., isolated from a coal mine wastewater.</title>
        <authorList>
            <person name="Kim W."/>
        </authorList>
    </citation>
    <scope>NUCLEOTIDE SEQUENCE [LARGE SCALE GENOMIC DNA]</scope>
    <source>
        <strain evidence="12 13">CAU 1482</strain>
    </source>
</reference>
<keyword evidence="5" id="KW-0819">tRNA processing</keyword>
<organism evidence="12 13">
    <name type="scientific">Aureimonas fodinaquatilis</name>
    <dbReference type="NCBI Taxonomy" id="2565783"/>
    <lineage>
        <taxon>Bacteria</taxon>
        <taxon>Pseudomonadati</taxon>
        <taxon>Pseudomonadota</taxon>
        <taxon>Alphaproteobacteria</taxon>
        <taxon>Hyphomicrobiales</taxon>
        <taxon>Aurantimonadaceae</taxon>
        <taxon>Aureimonas</taxon>
    </lineage>
</organism>
<dbReference type="Gene3D" id="3.90.1200.10">
    <property type="match status" value="1"/>
</dbReference>
<dbReference type="InterPro" id="IPR003442">
    <property type="entry name" value="T6A_TsaE"/>
</dbReference>
<comment type="similarity">
    <text evidence="2">Belongs to the TsaE family.</text>
</comment>
<name>A0A5B0DRM3_9HYPH</name>
<sequence length="508" mass="56377">MTTVPDTFDAFTIHLPDEAATERLATDLIAVLRTGDVVALSGDLGAGKSTLARFIIRHLAQDPHLEVPSPTYTLVQTYETLPKVSHFDLYRLGEDSELEELGFDEAAETGIVLVEWPERAEQARTDANLTIELSIAKSGGRDAVLRPAPEIALRLAHSLRIRNLLNEAGLEGAKRMPFPADASSRRYERVECGEASLILMDSPALPRGPVVSAGRTYAQIAHIAQDVRPFIAMAEELERLGFTAPTVETANVDAGLVLLRDLGQDVIVSNDGTPIAERFCASARALAALHQAFTAPAITSKYGFAWEIPEFDRPALAIEVELLPEWYWPRQNGTEMDERQRARYHTAWTPLLQRLEEARRGIILRDFHSPNILWQADSSGHRKVGLLDFQDAMYGPVAYDLASLAQDARVDISPELEDQIFQAYVQEAIGLDPDFDEMSFAADYAIVAAQRASKLLGLFVRLHERDGKPQYLRHIPRIQSYLARSVAHPVNIALKDLYAEWGLVAARN</sequence>
<protein>
    <recommendedName>
        <fullName evidence="3">tRNA threonylcarbamoyladenosine biosynthesis protein TsaE</fullName>
    </recommendedName>
    <alternativeName>
        <fullName evidence="10">t(6)A37 threonylcarbamoyladenosine biosynthesis protein TsaE</fullName>
    </alternativeName>
</protein>
<keyword evidence="8" id="KW-0067">ATP-binding</keyword>
<dbReference type="GO" id="GO:0005737">
    <property type="term" value="C:cytoplasm"/>
    <property type="evidence" value="ECO:0007669"/>
    <property type="project" value="UniProtKB-SubCell"/>
</dbReference>
<evidence type="ECO:0000256" key="9">
    <source>
        <dbReference type="ARBA" id="ARBA00022842"/>
    </source>
</evidence>
<dbReference type="PANTHER" id="PTHR33540:SF2">
    <property type="entry name" value="TRNA THREONYLCARBAMOYLADENOSINE BIOSYNTHESIS PROTEIN TSAE"/>
    <property type="match status" value="1"/>
</dbReference>
<dbReference type="Gene3D" id="3.40.50.300">
    <property type="entry name" value="P-loop containing nucleotide triphosphate hydrolases"/>
    <property type="match status" value="1"/>
</dbReference>
<feature type="domain" description="Aminoglycoside phosphotransferase" evidence="11">
    <location>
        <begin position="177"/>
        <end position="425"/>
    </location>
</feature>
<evidence type="ECO:0000256" key="8">
    <source>
        <dbReference type="ARBA" id="ARBA00022840"/>
    </source>
</evidence>
<dbReference type="Pfam" id="PF01636">
    <property type="entry name" value="APH"/>
    <property type="match status" value="1"/>
</dbReference>
<dbReference type="Pfam" id="PF02367">
    <property type="entry name" value="TsaE"/>
    <property type="match status" value="1"/>
</dbReference>
<dbReference type="PIRSF" id="PIRSF036599">
    <property type="entry name" value="AtpPhos"/>
    <property type="match status" value="1"/>
</dbReference>
<evidence type="ECO:0000256" key="3">
    <source>
        <dbReference type="ARBA" id="ARBA00019010"/>
    </source>
</evidence>
<keyword evidence="13" id="KW-1185">Reference proteome</keyword>
<evidence type="ECO:0000259" key="11">
    <source>
        <dbReference type="Pfam" id="PF01636"/>
    </source>
</evidence>
<dbReference type="InterPro" id="IPR002575">
    <property type="entry name" value="Aminoglycoside_PTrfase"/>
</dbReference>
<dbReference type="GO" id="GO:0046872">
    <property type="term" value="F:metal ion binding"/>
    <property type="evidence" value="ECO:0007669"/>
    <property type="project" value="UniProtKB-KW"/>
</dbReference>
<dbReference type="NCBIfam" id="TIGR00150">
    <property type="entry name" value="T6A_YjeE"/>
    <property type="match status" value="1"/>
</dbReference>
<proteinExistence type="inferred from homology"/>
<evidence type="ECO:0000313" key="12">
    <source>
        <dbReference type="EMBL" id="KAA0968655.1"/>
    </source>
</evidence>
<comment type="subcellular location">
    <subcellularLocation>
        <location evidence="1">Cytoplasm</location>
    </subcellularLocation>
</comment>
<dbReference type="GO" id="GO:0002949">
    <property type="term" value="P:tRNA threonylcarbamoyladenosine modification"/>
    <property type="evidence" value="ECO:0007669"/>
    <property type="project" value="InterPro"/>
</dbReference>
<gene>
    <name evidence="12" type="primary">tsaE</name>
    <name evidence="12" type="ORF">FPY71_16725</name>
</gene>
<dbReference type="EMBL" id="VTWH01000005">
    <property type="protein sequence ID" value="KAA0968655.1"/>
    <property type="molecule type" value="Genomic_DNA"/>
</dbReference>
<dbReference type="InterPro" id="IPR011009">
    <property type="entry name" value="Kinase-like_dom_sf"/>
</dbReference>
<evidence type="ECO:0000256" key="2">
    <source>
        <dbReference type="ARBA" id="ARBA00007599"/>
    </source>
</evidence>
<evidence type="ECO:0000256" key="7">
    <source>
        <dbReference type="ARBA" id="ARBA00022741"/>
    </source>
</evidence>
<keyword evidence="4" id="KW-0963">Cytoplasm</keyword>
<dbReference type="GO" id="GO:0005524">
    <property type="term" value="F:ATP binding"/>
    <property type="evidence" value="ECO:0007669"/>
    <property type="project" value="UniProtKB-KW"/>
</dbReference>
<evidence type="ECO:0000256" key="6">
    <source>
        <dbReference type="ARBA" id="ARBA00022723"/>
    </source>
</evidence>
<evidence type="ECO:0000256" key="1">
    <source>
        <dbReference type="ARBA" id="ARBA00004496"/>
    </source>
</evidence>
<keyword evidence="9" id="KW-0460">Magnesium</keyword>
<dbReference type="AlphaFoldDB" id="A0A5B0DRM3"/>
<dbReference type="SUPFAM" id="SSF56112">
    <property type="entry name" value="Protein kinase-like (PK-like)"/>
    <property type="match status" value="1"/>
</dbReference>
<keyword evidence="6" id="KW-0479">Metal-binding</keyword>
<evidence type="ECO:0000313" key="13">
    <source>
        <dbReference type="Proteomes" id="UP000324738"/>
    </source>
</evidence>
<dbReference type="InterPro" id="IPR012180">
    <property type="entry name" value="Bifunc_ATPase/PTrfase"/>
</dbReference>
<evidence type="ECO:0000256" key="5">
    <source>
        <dbReference type="ARBA" id="ARBA00022694"/>
    </source>
</evidence>
<evidence type="ECO:0000256" key="4">
    <source>
        <dbReference type="ARBA" id="ARBA00022490"/>
    </source>
</evidence>
<keyword evidence="7" id="KW-0547">Nucleotide-binding</keyword>
<dbReference type="Gene3D" id="3.30.200.20">
    <property type="entry name" value="Phosphorylase Kinase, domain 1"/>
    <property type="match status" value="1"/>
</dbReference>
<keyword evidence="12" id="KW-0808">Transferase</keyword>
<accession>A0A5B0DRM3</accession>
<dbReference type="GO" id="GO:0016740">
    <property type="term" value="F:transferase activity"/>
    <property type="evidence" value="ECO:0007669"/>
    <property type="project" value="UniProtKB-KW"/>
</dbReference>
<comment type="caution">
    <text evidence="12">The sequence shown here is derived from an EMBL/GenBank/DDBJ whole genome shotgun (WGS) entry which is preliminary data.</text>
</comment>
<dbReference type="SUPFAM" id="SSF52540">
    <property type="entry name" value="P-loop containing nucleoside triphosphate hydrolases"/>
    <property type="match status" value="1"/>
</dbReference>